<gene>
    <name evidence="1" type="ORF">MoryE10_06300</name>
</gene>
<dbReference type="KEGG" id="moz:MoryE10_06300"/>
<sequence length="224" mass="23736">MNRGNPEAVAIAVFAKAPLPGHAKTRLIPVLGSQGAADLQRAFVLRTLETAVAAAVGPVSLWCAPDCSHELFGHCRERFGAALRPQTSGDLGQRMRAALAELCRQGPALLIGTDCPAMAPAHLRAAAAALRQGSDAVFLPAEDGGYVLVGVRRAEPWLFGDMPWGGSAVMAETRRRMRQAGWRWAEPALLWDVDRPEDWRRLERAGLMAVTPGGVDAASAAGAG</sequence>
<organism evidence="1 2">
    <name type="scientific">Methylogaea oryzae</name>
    <dbReference type="NCBI Taxonomy" id="1295382"/>
    <lineage>
        <taxon>Bacteria</taxon>
        <taxon>Pseudomonadati</taxon>
        <taxon>Pseudomonadota</taxon>
        <taxon>Gammaproteobacteria</taxon>
        <taxon>Methylococcales</taxon>
        <taxon>Methylococcaceae</taxon>
        <taxon>Methylogaea</taxon>
    </lineage>
</organism>
<accession>A0A8D4VNZ2</accession>
<dbReference type="RefSeq" id="WP_221048179.1">
    <property type="nucleotide sequence ID" value="NZ_AP019782.1"/>
</dbReference>
<dbReference type="AlphaFoldDB" id="A0A8D4VNZ2"/>
<dbReference type="NCBIfam" id="TIGR04282">
    <property type="entry name" value="glyco_like_cofC"/>
    <property type="match status" value="1"/>
</dbReference>
<dbReference type="Pfam" id="PF09837">
    <property type="entry name" value="DUF2064"/>
    <property type="match status" value="1"/>
</dbReference>
<dbReference type="Proteomes" id="UP000824988">
    <property type="component" value="Chromosome"/>
</dbReference>
<dbReference type="PANTHER" id="PTHR36529">
    <property type="entry name" value="SLL1095 PROTEIN"/>
    <property type="match status" value="1"/>
</dbReference>
<dbReference type="EMBL" id="AP019782">
    <property type="protein sequence ID" value="BBL70024.1"/>
    <property type="molecule type" value="Genomic_DNA"/>
</dbReference>
<dbReference type="InterPro" id="IPR018641">
    <property type="entry name" value="Trfase_1_rSAM/seldom-assoc"/>
</dbReference>
<proteinExistence type="predicted"/>
<keyword evidence="2" id="KW-1185">Reference proteome</keyword>
<name>A0A8D4VNZ2_9GAMM</name>
<reference evidence="1" key="1">
    <citation type="submission" date="2019-06" db="EMBL/GenBank/DDBJ databases">
        <title>Complete genome sequence of Methylogaea oryzae strain JCM16910.</title>
        <authorList>
            <person name="Asakawa S."/>
        </authorList>
    </citation>
    <scope>NUCLEOTIDE SEQUENCE</scope>
    <source>
        <strain evidence="1">E10</strain>
    </source>
</reference>
<evidence type="ECO:0000313" key="2">
    <source>
        <dbReference type="Proteomes" id="UP000824988"/>
    </source>
</evidence>
<dbReference type="PANTHER" id="PTHR36529:SF1">
    <property type="entry name" value="GLYCOSYLTRANSFERASE"/>
    <property type="match status" value="1"/>
</dbReference>
<protein>
    <recommendedName>
        <fullName evidence="3">Glycosyltransferase</fullName>
    </recommendedName>
</protein>
<evidence type="ECO:0008006" key="3">
    <source>
        <dbReference type="Google" id="ProtNLM"/>
    </source>
</evidence>
<evidence type="ECO:0000313" key="1">
    <source>
        <dbReference type="EMBL" id="BBL70024.1"/>
    </source>
</evidence>